<evidence type="ECO:0000313" key="8">
    <source>
        <dbReference type="Proteomes" id="UP001482620"/>
    </source>
</evidence>
<evidence type="ECO:0000256" key="3">
    <source>
        <dbReference type="ARBA" id="ARBA00022825"/>
    </source>
</evidence>
<dbReference type="Pfam" id="PF00082">
    <property type="entry name" value="Peptidase_S8"/>
    <property type="match status" value="1"/>
</dbReference>
<gene>
    <name evidence="7" type="ORF">ILYODFUR_030762</name>
</gene>
<evidence type="ECO:0000256" key="1">
    <source>
        <dbReference type="ARBA" id="ARBA00022670"/>
    </source>
</evidence>
<protein>
    <recommendedName>
        <fullName evidence="6">Peptidase S8/S53 domain-containing protein</fullName>
    </recommendedName>
</protein>
<proteinExistence type="inferred from homology"/>
<keyword evidence="4" id="KW-1015">Disulfide bond</keyword>
<dbReference type="EMBL" id="JAHRIQ010027805">
    <property type="protein sequence ID" value="MEQ2230574.1"/>
    <property type="molecule type" value="Genomic_DNA"/>
</dbReference>
<keyword evidence="8" id="KW-1185">Reference proteome</keyword>
<dbReference type="PANTHER" id="PTHR42884">
    <property type="entry name" value="PROPROTEIN CONVERTASE SUBTILISIN/KEXIN-RELATED"/>
    <property type="match status" value="1"/>
</dbReference>
<evidence type="ECO:0000259" key="6">
    <source>
        <dbReference type="Pfam" id="PF00082"/>
    </source>
</evidence>
<organism evidence="7 8">
    <name type="scientific">Ilyodon furcidens</name>
    <name type="common">goldbreast splitfin</name>
    <dbReference type="NCBI Taxonomy" id="33524"/>
    <lineage>
        <taxon>Eukaryota</taxon>
        <taxon>Metazoa</taxon>
        <taxon>Chordata</taxon>
        <taxon>Craniata</taxon>
        <taxon>Vertebrata</taxon>
        <taxon>Euteleostomi</taxon>
        <taxon>Actinopterygii</taxon>
        <taxon>Neopterygii</taxon>
        <taxon>Teleostei</taxon>
        <taxon>Neoteleostei</taxon>
        <taxon>Acanthomorphata</taxon>
        <taxon>Ovalentaria</taxon>
        <taxon>Atherinomorphae</taxon>
        <taxon>Cyprinodontiformes</taxon>
        <taxon>Goodeidae</taxon>
        <taxon>Ilyodon</taxon>
    </lineage>
</organism>
<comment type="caution">
    <text evidence="5">Lacks conserved residue(s) required for the propagation of feature annotation.</text>
</comment>
<dbReference type="PROSITE" id="PS51892">
    <property type="entry name" value="SUBTILASE"/>
    <property type="match status" value="1"/>
</dbReference>
<accession>A0ABV0TCN0</accession>
<dbReference type="PANTHER" id="PTHR42884:SF23">
    <property type="entry name" value="FURIN-LIKE PROTEASE 2"/>
    <property type="match status" value="1"/>
</dbReference>
<feature type="non-terminal residue" evidence="7">
    <location>
        <position position="1"/>
    </location>
</feature>
<comment type="caution">
    <text evidence="7">The sequence shown here is derived from an EMBL/GenBank/DDBJ whole genome shotgun (WGS) entry which is preliminary data.</text>
</comment>
<evidence type="ECO:0000256" key="2">
    <source>
        <dbReference type="ARBA" id="ARBA00022801"/>
    </source>
</evidence>
<reference evidence="7 8" key="1">
    <citation type="submission" date="2021-06" db="EMBL/GenBank/DDBJ databases">
        <authorList>
            <person name="Palmer J.M."/>
        </authorList>
    </citation>
    <scope>NUCLEOTIDE SEQUENCE [LARGE SCALE GENOMIC DNA]</scope>
    <source>
        <strain evidence="8">if_2019</strain>
        <tissue evidence="7">Muscle</tissue>
    </source>
</reference>
<evidence type="ECO:0000256" key="4">
    <source>
        <dbReference type="ARBA" id="ARBA00023157"/>
    </source>
</evidence>
<keyword evidence="2" id="KW-0378">Hydrolase</keyword>
<dbReference type="InterPro" id="IPR036852">
    <property type="entry name" value="Peptidase_S8/S53_dom_sf"/>
</dbReference>
<evidence type="ECO:0000313" key="7">
    <source>
        <dbReference type="EMBL" id="MEQ2230574.1"/>
    </source>
</evidence>
<dbReference type="SUPFAM" id="SSF52743">
    <property type="entry name" value="Subtilisin-like"/>
    <property type="match status" value="1"/>
</dbReference>
<keyword evidence="3" id="KW-0720">Serine protease</keyword>
<feature type="domain" description="Peptidase S8/S53" evidence="6">
    <location>
        <begin position="85"/>
        <end position="123"/>
    </location>
</feature>
<name>A0ABV0TCN0_9TELE</name>
<dbReference type="InterPro" id="IPR000209">
    <property type="entry name" value="Peptidase_S8/S53_dom"/>
</dbReference>
<feature type="non-terminal residue" evidence="7">
    <location>
        <position position="124"/>
    </location>
</feature>
<dbReference type="PROSITE" id="PS00137">
    <property type="entry name" value="SUBTILASE_HIS"/>
    <property type="match status" value="1"/>
</dbReference>
<dbReference type="InterPro" id="IPR022398">
    <property type="entry name" value="Peptidase_S8_His-AS"/>
</dbReference>
<comment type="similarity">
    <text evidence="5">Belongs to the peptidase S8 family.</text>
</comment>
<sequence length="124" mass="13941">PVYTIRRILDVRWRGRGHQFLVCGRATDLRKEHGFPDLLFWTPVSLRTSTRLIRRSVLVRLEVTLEGEEALASFDLRASHGLSHDPMPVRDEENSHGTHCAGEVAMEANNSYCGVGIAFNARIG</sequence>
<keyword evidence="1" id="KW-0645">Protease</keyword>
<dbReference type="Gene3D" id="3.40.50.200">
    <property type="entry name" value="Peptidase S8/S53 domain"/>
    <property type="match status" value="1"/>
</dbReference>
<evidence type="ECO:0000256" key="5">
    <source>
        <dbReference type="PROSITE-ProRule" id="PRU01240"/>
    </source>
</evidence>
<dbReference type="Proteomes" id="UP001482620">
    <property type="component" value="Unassembled WGS sequence"/>
</dbReference>